<comment type="caution">
    <text evidence="1">The sequence shown here is derived from an EMBL/GenBank/DDBJ whole genome shotgun (WGS) entry which is preliminary data.</text>
</comment>
<dbReference type="AlphaFoldDB" id="A0A7W7KEX6"/>
<name>A0A7W7KEX6_PSENT</name>
<evidence type="ECO:0000313" key="1">
    <source>
        <dbReference type="EMBL" id="MBB4861554.1"/>
    </source>
</evidence>
<proteinExistence type="predicted"/>
<evidence type="ECO:0000313" key="2">
    <source>
        <dbReference type="Proteomes" id="UP000566995"/>
    </source>
</evidence>
<dbReference type="EMBL" id="JACHLI010000001">
    <property type="protein sequence ID" value="MBB4861554.1"/>
    <property type="molecule type" value="Genomic_DNA"/>
</dbReference>
<reference evidence="1 2" key="1">
    <citation type="submission" date="2020-08" db="EMBL/GenBank/DDBJ databases">
        <title>Functional genomics of gut bacteria from endangered species of beetles.</title>
        <authorList>
            <person name="Carlos-Shanley C."/>
        </authorList>
    </citation>
    <scope>NUCLEOTIDE SEQUENCE [LARGE SCALE GENOMIC DNA]</scope>
    <source>
        <strain evidence="1 2">S00179</strain>
    </source>
</reference>
<protein>
    <submittedName>
        <fullName evidence="1">Uncharacterized protein</fullName>
    </submittedName>
</protein>
<organism evidence="1 2">
    <name type="scientific">Pseudomonas nitroreducens</name>
    <dbReference type="NCBI Taxonomy" id="46680"/>
    <lineage>
        <taxon>Bacteria</taxon>
        <taxon>Pseudomonadati</taxon>
        <taxon>Pseudomonadota</taxon>
        <taxon>Gammaproteobacteria</taxon>
        <taxon>Pseudomonadales</taxon>
        <taxon>Pseudomonadaceae</taxon>
        <taxon>Pseudomonas</taxon>
    </lineage>
</organism>
<dbReference type="RefSeq" id="WP_184585812.1">
    <property type="nucleotide sequence ID" value="NZ_JACHLI010000001.1"/>
</dbReference>
<accession>A0A7W7KEX6</accession>
<gene>
    <name evidence="1" type="ORF">HNP46_000365</name>
</gene>
<dbReference type="Proteomes" id="UP000566995">
    <property type="component" value="Unassembled WGS sequence"/>
</dbReference>
<sequence>MALQVVYKKSEAFGQTCRLVTNGGSVHEFRLSILRNPDEVTIQVAGAESAREVRFSASELGKHHIINFGVQDGRSLASRCLSNLPIHEIDPTPTLDAYHRALDGLFEAGEIDVDQYTSALELLLAQYDDAGVLELQEFLRYQHIWIAPETCVVMRPTEEEVAYWAMVWPAVLGRLRQLYA</sequence>